<dbReference type="Pfam" id="PF22468">
    <property type="entry name" value="ACT_9"/>
    <property type="match status" value="1"/>
</dbReference>
<feature type="binding site" evidence="17">
    <location>
        <begin position="210"/>
        <end position="211"/>
    </location>
    <ligand>
        <name>ATP</name>
        <dbReference type="ChEBI" id="CHEBI:30616"/>
    </ligand>
</feature>
<dbReference type="Proteomes" id="UP000013548">
    <property type="component" value="Chromosome"/>
</dbReference>
<dbReference type="CDD" id="cd04261">
    <property type="entry name" value="AAK_AKii-LysC-BS"/>
    <property type="match status" value="1"/>
</dbReference>
<dbReference type="Gene3D" id="3.40.1160.10">
    <property type="entry name" value="Acetylglutamate kinase-like"/>
    <property type="match status" value="1"/>
</dbReference>
<dbReference type="PANTHER" id="PTHR21499:SF3">
    <property type="entry name" value="ASPARTOKINASE"/>
    <property type="match status" value="1"/>
</dbReference>
<dbReference type="FunFam" id="3.40.1160.10:FF:000002">
    <property type="entry name" value="Aspartokinase"/>
    <property type="match status" value="1"/>
</dbReference>
<dbReference type="InterPro" id="IPR054352">
    <property type="entry name" value="ACT_Aspartokinase"/>
</dbReference>
<dbReference type="GO" id="GO:0004072">
    <property type="term" value="F:aspartate kinase activity"/>
    <property type="evidence" value="ECO:0007669"/>
    <property type="project" value="UniProtKB-EC"/>
</dbReference>
<evidence type="ECO:0000256" key="3">
    <source>
        <dbReference type="ARBA" id="ARBA00004986"/>
    </source>
</evidence>
<evidence type="ECO:0000256" key="6">
    <source>
        <dbReference type="ARBA" id="ARBA00013059"/>
    </source>
</evidence>
<dbReference type="Gene3D" id="3.30.2130.10">
    <property type="entry name" value="VC0802-like"/>
    <property type="match status" value="1"/>
</dbReference>
<keyword evidence="10" id="KW-0677">Repeat</keyword>
<comment type="pathway">
    <text evidence="4 19">Amino-acid biosynthesis; L-threonine biosynthesis; L-threonine from L-aspartate: step 1/5.</text>
</comment>
<dbReference type="CDD" id="cd04923">
    <property type="entry name" value="ACT_AK-LysC-DapG-like_2"/>
    <property type="match status" value="1"/>
</dbReference>
<dbReference type="GO" id="GO:0009089">
    <property type="term" value="P:lysine biosynthetic process via diaminopimelate"/>
    <property type="evidence" value="ECO:0007669"/>
    <property type="project" value="UniProtKB-UniPathway"/>
</dbReference>
<dbReference type="NCBIfam" id="TIGR00657">
    <property type="entry name" value="asp_kinases"/>
    <property type="match status" value="1"/>
</dbReference>
<dbReference type="AlphaFoldDB" id="R4MK02"/>
<feature type="binding site" evidence="17">
    <location>
        <begin position="7"/>
        <end position="10"/>
    </location>
    <ligand>
        <name>ATP</name>
        <dbReference type="ChEBI" id="CHEBI:30616"/>
    </ligand>
</feature>
<dbReference type="SUPFAM" id="SSF53633">
    <property type="entry name" value="Carbamate kinase-like"/>
    <property type="match status" value="1"/>
</dbReference>
<feature type="domain" description="ACT" evidence="20">
    <location>
        <begin position="267"/>
        <end position="352"/>
    </location>
</feature>
<evidence type="ECO:0000256" key="11">
    <source>
        <dbReference type="ARBA" id="ARBA00022741"/>
    </source>
</evidence>
<evidence type="ECO:0000256" key="8">
    <source>
        <dbReference type="ARBA" id="ARBA00022605"/>
    </source>
</evidence>
<evidence type="ECO:0000256" key="16">
    <source>
        <dbReference type="ARBA" id="ARBA00047872"/>
    </source>
</evidence>
<dbReference type="PATRIC" id="fig|1310114.3.peg.5430"/>
<keyword evidence="12 18" id="KW-0418">Kinase</keyword>
<organism evidence="21 22">
    <name type="scientific">Mycobacterium tuberculosis CAS/NITR204</name>
    <dbReference type="NCBI Taxonomy" id="1310114"/>
    <lineage>
        <taxon>Bacteria</taxon>
        <taxon>Bacillati</taxon>
        <taxon>Actinomycetota</taxon>
        <taxon>Actinomycetes</taxon>
        <taxon>Mycobacteriales</taxon>
        <taxon>Mycobacteriaceae</taxon>
        <taxon>Mycobacterium</taxon>
        <taxon>Mycobacterium tuberculosis complex</taxon>
    </lineage>
</organism>
<evidence type="ECO:0000256" key="4">
    <source>
        <dbReference type="ARBA" id="ARBA00005139"/>
    </source>
</evidence>
<comment type="similarity">
    <text evidence="5 18">Belongs to the aspartokinase family.</text>
</comment>
<proteinExistence type="inferred from homology"/>
<dbReference type="CDD" id="cd04913">
    <property type="entry name" value="ACT_AKii-LysC-BS-like_1"/>
    <property type="match status" value="1"/>
</dbReference>
<dbReference type="GO" id="GO:0005829">
    <property type="term" value="C:cytosol"/>
    <property type="evidence" value="ECO:0007669"/>
    <property type="project" value="TreeGrafter"/>
</dbReference>
<keyword evidence="15" id="KW-0457">Lysine biosynthesis</keyword>
<dbReference type="HOGENOM" id="CLU_009116_3_2_11"/>
<evidence type="ECO:0000256" key="14">
    <source>
        <dbReference type="ARBA" id="ARBA00022915"/>
    </source>
</evidence>
<dbReference type="BioCyc" id="MTUB1310114:G13A2-3768-MONOMER"/>
<feature type="binding site" evidence="17">
    <location>
        <begin position="174"/>
        <end position="175"/>
    </location>
    <ligand>
        <name>ATP</name>
        <dbReference type="ChEBI" id="CHEBI:30616"/>
    </ligand>
</feature>
<dbReference type="InterPro" id="IPR001048">
    <property type="entry name" value="Asp/Glu/Uridylate_kinase"/>
</dbReference>
<evidence type="ECO:0000256" key="7">
    <source>
        <dbReference type="ARBA" id="ARBA00016273"/>
    </source>
</evidence>
<dbReference type="GO" id="GO:0019877">
    <property type="term" value="P:diaminopimelate biosynthetic process"/>
    <property type="evidence" value="ECO:0007669"/>
    <property type="project" value="UniProtKB-KW"/>
</dbReference>
<evidence type="ECO:0000256" key="15">
    <source>
        <dbReference type="ARBA" id="ARBA00023154"/>
    </source>
</evidence>
<sequence>MALVVQKYGGSSVADAERIRRVAERIVATKKQGNDVVVVVSAMGDTTDDLLDLAQQVCPAPPPRELDMLLTAGERISNALVAMAIESLGAHARSFTGSQAGVITTGTHGNAKIIDVTPGRLQTALEEGRVVLVAGFQGVSQDTKDVTTLGRGGSDTTAVAMAAALGADVCEIYTDVDGIFSADPRIVRNARKLDTVTFEEMLEMAACGAKVLMLRCVEYARRHNIPVHVRSSYSDRPGTVVVGSIKDVPMEDPILTGVAHDRSEAKVTIVGLPDIPGYAAKVFRAVADADVNIDMVLQNVSKVEDGKTDITFTCSRDVGPAAVEKLDSLRNEIGFSQLLYDDHIGKVSLIGAGMRSHPGVTATFCEALAAVGVNIELISTSEIRISVLCRDTELDKAVVALHEAFGLGGDEAVKVYAGTGR</sequence>
<feature type="binding site" evidence="17">
    <location>
        <position position="185"/>
    </location>
    <ligand>
        <name>ATP</name>
        <dbReference type="ChEBI" id="CHEBI:30616"/>
    </ligand>
</feature>
<evidence type="ECO:0000256" key="9">
    <source>
        <dbReference type="ARBA" id="ARBA00022679"/>
    </source>
</evidence>
<evidence type="ECO:0000256" key="19">
    <source>
        <dbReference type="RuleBase" id="RU004249"/>
    </source>
</evidence>
<feature type="binding site" evidence="17">
    <location>
        <position position="74"/>
    </location>
    <ligand>
        <name>substrate</name>
    </ligand>
</feature>
<dbReference type="NCBIfam" id="NF005153">
    <property type="entry name" value="PRK06635.1-1"/>
    <property type="match status" value="1"/>
</dbReference>
<dbReference type="Pfam" id="PF00696">
    <property type="entry name" value="AA_kinase"/>
    <property type="match status" value="1"/>
</dbReference>
<evidence type="ECO:0000313" key="22">
    <source>
        <dbReference type="Proteomes" id="UP000013548"/>
    </source>
</evidence>
<dbReference type="EC" id="2.7.2.4" evidence="6 18"/>
<dbReference type="PROSITE" id="PS00324">
    <property type="entry name" value="ASPARTOKINASE"/>
    <property type="match status" value="1"/>
</dbReference>
<feature type="binding site" evidence="17">
    <location>
        <position position="47"/>
    </location>
    <ligand>
        <name>substrate</name>
    </ligand>
</feature>
<dbReference type="PANTHER" id="PTHR21499">
    <property type="entry name" value="ASPARTATE KINASE"/>
    <property type="match status" value="1"/>
</dbReference>
<dbReference type="NCBIfam" id="TIGR00656">
    <property type="entry name" value="asp_kin_monofn"/>
    <property type="match status" value="1"/>
</dbReference>
<evidence type="ECO:0000313" key="21">
    <source>
        <dbReference type="EMBL" id="AGL29183.1"/>
    </source>
</evidence>
<accession>R4MK02</accession>
<dbReference type="InterPro" id="IPR005260">
    <property type="entry name" value="Asp_kin_monofn"/>
</dbReference>
<dbReference type="FunFam" id="3.30.2130.10:FF:000002">
    <property type="entry name" value="Aspartokinase"/>
    <property type="match status" value="1"/>
</dbReference>
<evidence type="ECO:0000256" key="17">
    <source>
        <dbReference type="PIRSR" id="PIRSR000726-1"/>
    </source>
</evidence>
<evidence type="ECO:0000256" key="12">
    <source>
        <dbReference type="ARBA" id="ARBA00022777"/>
    </source>
</evidence>
<reference evidence="21 22" key="1">
    <citation type="journal article" date="2013" name="Genome Announc.">
        <title>Whole-Genome Sequences of Four Clinical Isolates of Mycobacterium tuberculosis from Tamil Nadu, South India.</title>
        <authorList>
            <person name="Narayanan S."/>
            <person name="Deshpande U."/>
        </authorList>
    </citation>
    <scope>NUCLEOTIDE SEQUENCE [LARGE SCALE GENOMIC DNA]</scope>
    <source>
        <strain evidence="21 22">CAS/NITR204</strain>
    </source>
</reference>
<dbReference type="NCBIfam" id="NF005154">
    <property type="entry name" value="PRK06635.1-2"/>
    <property type="match status" value="1"/>
</dbReference>
<evidence type="ECO:0000256" key="10">
    <source>
        <dbReference type="ARBA" id="ARBA00022737"/>
    </source>
</evidence>
<dbReference type="KEGG" id="mtuc:J113_25880"/>
<keyword evidence="9 18" id="KW-0808">Transferase</keyword>
<name>R4MK02_MYCTX</name>
<gene>
    <name evidence="21" type="ORF">J113_25880</name>
</gene>
<dbReference type="PIRSF" id="PIRSF000726">
    <property type="entry name" value="Asp_kin"/>
    <property type="match status" value="1"/>
</dbReference>
<dbReference type="NCBIfam" id="NF005155">
    <property type="entry name" value="PRK06635.1-4"/>
    <property type="match status" value="1"/>
</dbReference>
<dbReference type="InterPro" id="IPR041740">
    <property type="entry name" value="AKii-LysC-BS"/>
</dbReference>
<comment type="pathway">
    <text evidence="2 19">Amino-acid biosynthesis; L-lysine biosynthesis via DAP pathway; (S)-tetrahydrodipicolinate from L-aspartate: step 1/4.</text>
</comment>
<dbReference type="UniPathway" id="UPA00050">
    <property type="reaction ID" value="UER00461"/>
</dbReference>
<evidence type="ECO:0000256" key="5">
    <source>
        <dbReference type="ARBA" id="ARBA00010122"/>
    </source>
</evidence>
<evidence type="ECO:0000259" key="20">
    <source>
        <dbReference type="PROSITE" id="PS51671"/>
    </source>
</evidence>
<comment type="catalytic activity">
    <reaction evidence="16 18">
        <text>L-aspartate + ATP = 4-phospho-L-aspartate + ADP</text>
        <dbReference type="Rhea" id="RHEA:23776"/>
        <dbReference type="ChEBI" id="CHEBI:29991"/>
        <dbReference type="ChEBI" id="CHEBI:30616"/>
        <dbReference type="ChEBI" id="CHEBI:57535"/>
        <dbReference type="ChEBI" id="CHEBI:456216"/>
        <dbReference type="EC" id="2.7.2.4"/>
    </reaction>
</comment>
<dbReference type="InterPro" id="IPR002912">
    <property type="entry name" value="ACT_dom"/>
</dbReference>
<dbReference type="SUPFAM" id="SSF55021">
    <property type="entry name" value="ACT-like"/>
    <property type="match status" value="2"/>
</dbReference>
<comment type="pathway">
    <text evidence="3 19">Amino-acid biosynthesis; L-methionine biosynthesis via de novo pathway; L-homoserine from L-aspartate: step 1/3.</text>
</comment>
<dbReference type="Pfam" id="PF01842">
    <property type="entry name" value="ACT"/>
    <property type="match status" value="1"/>
</dbReference>
<dbReference type="GO" id="GO:0009088">
    <property type="term" value="P:threonine biosynthetic process"/>
    <property type="evidence" value="ECO:0007669"/>
    <property type="project" value="UniProtKB-UniPathway"/>
</dbReference>
<keyword evidence="11 17" id="KW-0547">Nucleotide-binding</keyword>
<dbReference type="GO" id="GO:0005524">
    <property type="term" value="F:ATP binding"/>
    <property type="evidence" value="ECO:0007669"/>
    <property type="project" value="UniProtKB-KW"/>
</dbReference>
<evidence type="ECO:0000256" key="18">
    <source>
        <dbReference type="RuleBase" id="RU003448"/>
    </source>
</evidence>
<comment type="function">
    <text evidence="1">Catalyzes the phosphorylation of the beta-carboxyl group of aspartic acid with ATP to yield 4-phospho-L-aspartate, which is involved in the branched biosynthetic pathway leading to the biosynthesis of amino acids lysine, threonine, isoleucine and methionine.</text>
</comment>
<protein>
    <recommendedName>
        <fullName evidence="7 18">Aspartokinase</fullName>
        <ecNumber evidence="6 18">2.7.2.4</ecNumber>
    </recommendedName>
</protein>
<dbReference type="GO" id="GO:0009090">
    <property type="term" value="P:homoserine biosynthetic process"/>
    <property type="evidence" value="ECO:0007669"/>
    <property type="project" value="TreeGrafter"/>
</dbReference>
<dbReference type="UniPathway" id="UPA00051">
    <property type="reaction ID" value="UER00462"/>
</dbReference>
<dbReference type="InterPro" id="IPR001341">
    <property type="entry name" value="Asp_kinase"/>
</dbReference>
<dbReference type="PROSITE" id="PS51671">
    <property type="entry name" value="ACT"/>
    <property type="match status" value="1"/>
</dbReference>
<keyword evidence="13 17" id="KW-0067">ATP-binding</keyword>
<dbReference type="InterPro" id="IPR045865">
    <property type="entry name" value="ACT-like_dom_sf"/>
</dbReference>
<dbReference type="UniPathway" id="UPA00034">
    <property type="reaction ID" value="UER00015"/>
</dbReference>
<evidence type="ECO:0000256" key="1">
    <source>
        <dbReference type="ARBA" id="ARBA00002843"/>
    </source>
</evidence>
<dbReference type="InterPro" id="IPR036393">
    <property type="entry name" value="AceGlu_kinase-like_sf"/>
</dbReference>
<evidence type="ECO:0000256" key="2">
    <source>
        <dbReference type="ARBA" id="ARBA00004766"/>
    </source>
</evidence>
<dbReference type="InterPro" id="IPR018042">
    <property type="entry name" value="Aspartate_kinase_CS"/>
</dbReference>
<keyword evidence="14" id="KW-0220">Diaminopimelate biosynthesis</keyword>
<keyword evidence="8 19" id="KW-0028">Amino-acid biosynthesis</keyword>
<evidence type="ECO:0000256" key="13">
    <source>
        <dbReference type="ARBA" id="ARBA00022840"/>
    </source>
</evidence>
<dbReference type="EMBL" id="CP005386">
    <property type="protein sequence ID" value="AGL29183.1"/>
    <property type="molecule type" value="Genomic_DNA"/>
</dbReference>